<dbReference type="AlphaFoldDB" id="A0A4Q2AZH4"/>
<sequence>MSIWDDIKLVHLASNASFNRGLGYYKSKAVLNGEKIGDGVYQGKVSGSQDNIYDVVIDIDHPRKSTCTCPFAAGRRVICKHMVALYFFHFSEQAKAVLAEWEEERLEEEKRHQEWEADYLMFRKEKLEEVTAHVNNLDENQLREELIKAFMREFDSSYPDDEDEYYYDEADYFW</sequence>
<reference evidence="1 2" key="1">
    <citation type="submission" date="2018-09" db="EMBL/GenBank/DDBJ databases">
        <title>Murine metabolic-syndrome-specific gut microbial biobank.</title>
        <authorList>
            <person name="Liu C."/>
        </authorList>
    </citation>
    <scope>NUCLEOTIDE SEQUENCE [LARGE SCALE GENOMIC DNA]</scope>
    <source>
        <strain evidence="1 2">C-30</strain>
    </source>
</reference>
<dbReference type="EMBL" id="QZFR01000026">
    <property type="protein sequence ID" value="RXV74611.1"/>
    <property type="molecule type" value="Genomic_DNA"/>
</dbReference>
<evidence type="ECO:0000313" key="2">
    <source>
        <dbReference type="Proteomes" id="UP000289316"/>
    </source>
</evidence>
<gene>
    <name evidence="1" type="ORF">D6C19_04750</name>
</gene>
<dbReference type="RefSeq" id="WP_004049388.1">
    <property type="nucleotide sequence ID" value="NZ_BDFM01000229.1"/>
</dbReference>
<dbReference type="Proteomes" id="UP000289316">
    <property type="component" value="Unassembled WGS sequence"/>
</dbReference>
<dbReference type="PROSITE" id="PS50966">
    <property type="entry name" value="ZF_SWIM"/>
    <property type="match status" value="1"/>
</dbReference>
<dbReference type="InterPro" id="IPR007527">
    <property type="entry name" value="Znf_SWIM"/>
</dbReference>
<name>A0A4Q2AZH4_9LACO</name>
<comment type="caution">
    <text evidence="1">The sequence shown here is derived from an EMBL/GenBank/DDBJ whole genome shotgun (WGS) entry which is preliminary data.</text>
</comment>
<proteinExistence type="predicted"/>
<dbReference type="Pfam" id="PF04434">
    <property type="entry name" value="SWIM"/>
    <property type="match status" value="1"/>
</dbReference>
<organism evidence="1 2">
    <name type="scientific">Ligilactobacillus murinus</name>
    <dbReference type="NCBI Taxonomy" id="1622"/>
    <lineage>
        <taxon>Bacteria</taxon>
        <taxon>Bacillati</taxon>
        <taxon>Bacillota</taxon>
        <taxon>Bacilli</taxon>
        <taxon>Lactobacillales</taxon>
        <taxon>Lactobacillaceae</taxon>
        <taxon>Ligilactobacillus</taxon>
    </lineage>
</organism>
<protein>
    <submittedName>
        <fullName evidence="1">SWIM zinc finger family protein</fullName>
    </submittedName>
</protein>
<dbReference type="GO" id="GO:0008270">
    <property type="term" value="F:zinc ion binding"/>
    <property type="evidence" value="ECO:0007669"/>
    <property type="project" value="InterPro"/>
</dbReference>
<dbReference type="OrthoDB" id="9760715at2"/>
<evidence type="ECO:0000313" key="1">
    <source>
        <dbReference type="EMBL" id="RXV74611.1"/>
    </source>
</evidence>
<accession>A0A4Q2AZH4</accession>